<evidence type="ECO:0000259" key="6">
    <source>
        <dbReference type="Pfam" id="PF10607"/>
    </source>
</evidence>
<dbReference type="InterPro" id="IPR024964">
    <property type="entry name" value="CTLH/CRA"/>
</dbReference>
<dbReference type="FunFam" id="3.30.710.10:FF:000035">
    <property type="entry name" value="Elongin C transcription elongation factor"/>
    <property type="match status" value="1"/>
</dbReference>
<dbReference type="GO" id="GO:0004842">
    <property type="term" value="F:ubiquitin-protein transferase activity"/>
    <property type="evidence" value="ECO:0007669"/>
    <property type="project" value="InterPro"/>
</dbReference>
<reference evidence="8" key="1">
    <citation type="journal article" date="2018" name="Nat. Microbiol.">
        <title>Leveraging single-cell genomics to expand the fungal tree of life.</title>
        <authorList>
            <person name="Ahrendt S.R."/>
            <person name="Quandt C.A."/>
            <person name="Ciobanu D."/>
            <person name="Clum A."/>
            <person name="Salamov A."/>
            <person name="Andreopoulos B."/>
            <person name="Cheng J.F."/>
            <person name="Woyke T."/>
            <person name="Pelin A."/>
            <person name="Henrissat B."/>
            <person name="Reynolds N.K."/>
            <person name="Benny G.L."/>
            <person name="Smith M.E."/>
            <person name="James T.Y."/>
            <person name="Grigoriev I.V."/>
        </authorList>
    </citation>
    <scope>NUCLEOTIDE SEQUENCE [LARGE SCALE GENOMIC DNA]</scope>
    <source>
        <strain evidence="8">Baker2002</strain>
    </source>
</reference>
<feature type="domain" description="CTLH/CRA C-terminal to LisH motif" evidence="6">
    <location>
        <begin position="206"/>
        <end position="396"/>
    </location>
</feature>
<evidence type="ECO:0000256" key="3">
    <source>
        <dbReference type="ARBA" id="ARBA00021347"/>
    </source>
</evidence>
<dbReference type="Pfam" id="PF10607">
    <property type="entry name" value="CTLH"/>
    <property type="match status" value="1"/>
</dbReference>
<organism evidence="7 8">
    <name type="scientific">Metschnikowia bicuspidata</name>
    <dbReference type="NCBI Taxonomy" id="27322"/>
    <lineage>
        <taxon>Eukaryota</taxon>
        <taxon>Fungi</taxon>
        <taxon>Dikarya</taxon>
        <taxon>Ascomycota</taxon>
        <taxon>Saccharomycotina</taxon>
        <taxon>Pichiomycetes</taxon>
        <taxon>Metschnikowiaceae</taxon>
        <taxon>Metschnikowia</taxon>
    </lineage>
</organism>
<name>A0A4P9ZHB8_9ASCO</name>
<dbReference type="InterPro" id="IPR045098">
    <property type="entry name" value="Fyv10_fam"/>
</dbReference>
<dbReference type="InterPro" id="IPR016073">
    <property type="entry name" value="Skp1_comp_POZ"/>
</dbReference>
<evidence type="ECO:0000313" key="7">
    <source>
        <dbReference type="EMBL" id="RKP32353.1"/>
    </source>
</evidence>
<accession>A0A4P9ZHB8</accession>
<evidence type="ECO:0000256" key="4">
    <source>
        <dbReference type="ARBA" id="ARBA00023242"/>
    </source>
</evidence>
<feature type="domain" description="SKP1 component POZ" evidence="5">
    <location>
        <begin position="7"/>
        <end position="65"/>
    </location>
</feature>
<dbReference type="InterPro" id="IPR011333">
    <property type="entry name" value="SKP1/BTB/POZ_sf"/>
</dbReference>
<keyword evidence="8" id="KW-1185">Reference proteome</keyword>
<dbReference type="EMBL" id="ML004432">
    <property type="protein sequence ID" value="RKP32353.1"/>
    <property type="molecule type" value="Genomic_DNA"/>
</dbReference>
<evidence type="ECO:0000256" key="2">
    <source>
        <dbReference type="ARBA" id="ARBA00009993"/>
    </source>
</evidence>
<dbReference type="GO" id="GO:0005634">
    <property type="term" value="C:nucleus"/>
    <property type="evidence" value="ECO:0007669"/>
    <property type="project" value="UniProtKB-SubCell"/>
</dbReference>
<dbReference type="PANTHER" id="PTHR12170:SF3">
    <property type="entry name" value="GH10162P"/>
    <property type="match status" value="1"/>
</dbReference>
<proteinExistence type="inferred from homology"/>
<dbReference type="Pfam" id="PF03931">
    <property type="entry name" value="Skp1_POZ"/>
    <property type="match status" value="1"/>
</dbReference>
<dbReference type="AlphaFoldDB" id="A0A4P9ZHB8"/>
<dbReference type="GO" id="GO:0043161">
    <property type="term" value="P:proteasome-mediated ubiquitin-dependent protein catabolic process"/>
    <property type="evidence" value="ECO:0007669"/>
    <property type="project" value="InterPro"/>
</dbReference>
<dbReference type="Proteomes" id="UP000268321">
    <property type="component" value="Unassembled WGS sequence"/>
</dbReference>
<comment type="similarity">
    <text evidence="2">Belongs to the SKP1 family.</text>
</comment>
<dbReference type="GO" id="GO:0034657">
    <property type="term" value="C:GID complex"/>
    <property type="evidence" value="ECO:0007669"/>
    <property type="project" value="TreeGrafter"/>
</dbReference>
<dbReference type="OrthoDB" id="1933281at2759"/>
<evidence type="ECO:0000256" key="1">
    <source>
        <dbReference type="ARBA" id="ARBA00004123"/>
    </source>
</evidence>
<comment type="subcellular location">
    <subcellularLocation>
        <location evidence="1">Nucleus</location>
    </subcellularLocation>
</comment>
<evidence type="ECO:0000259" key="5">
    <source>
        <dbReference type="Pfam" id="PF03931"/>
    </source>
</evidence>
<dbReference type="SUPFAM" id="SSF54695">
    <property type="entry name" value="POZ domain"/>
    <property type="match status" value="1"/>
</dbReference>
<sequence length="522" mass="60114">MSLEPSFVTLVSSDGHRFVVLKEVALISPVLRNSEEFKEGVTGQIILDIDAEILEVIVEYLSYSHKYKDQEDASAVPDFKVPTHLALELLTGHWYNASIGSLKRYNGQILKFLKNMINNSKFWVDLDEAYSFPLDLNSAPTREVTEGVAAAGLCNATQLRKIHNRQYLMKSIAMHFLKSGYENCLEDILNDSGLAGKAQMEFVDEFNELGWILEDIKVRHDLTLALSWLERKQAFLDCPELLFRLHTLQFILILKGDARVMLNTETGVQYDGPFPALMYSKMYISRYYEQYADQIEPIMTLLLFKPHEDDENSNILKEFIYKVFVQGIKEDASRVSQKKFIAEILRCFPDVNSNQGLFETMANRLASEFCADMGLSNDLSLFEALLSGFVNLPTFYKYNRLQLKLGGKKTEETNPDDMDLPFQLPDKNRFLFNYHPIFICPVSKEQLMPLTTEEEAPKRNLLTFRAPSTTEKNPVVVFNLCRHLALKESVRSLLRGTDRFKCHYCYKKHKILEVKDAYFIDL</sequence>
<gene>
    <name evidence="7" type="ORF">METBISCDRAFT_25864</name>
</gene>
<dbReference type="PANTHER" id="PTHR12170">
    <property type="entry name" value="MACROPHAGE ERYTHROBLAST ATTACHER-RELATED"/>
    <property type="match status" value="1"/>
</dbReference>
<evidence type="ECO:0000313" key="8">
    <source>
        <dbReference type="Proteomes" id="UP000268321"/>
    </source>
</evidence>
<protein>
    <recommendedName>
        <fullName evidence="3">Elongin-C</fullName>
    </recommendedName>
</protein>
<dbReference type="Gene3D" id="3.30.710.10">
    <property type="entry name" value="Potassium Channel Kv1.1, Chain A"/>
    <property type="match status" value="1"/>
</dbReference>
<keyword evidence="4" id="KW-0539">Nucleus</keyword>
<dbReference type="GO" id="GO:0005737">
    <property type="term" value="C:cytoplasm"/>
    <property type="evidence" value="ECO:0007669"/>
    <property type="project" value="TreeGrafter"/>
</dbReference>